<sequence>MPHPLKRARMTSEGAKKPPPVPANLEKVKLLFDGAEDKKISPGSLFGRRVAVLAEESESSSLLVFAATGRELFH</sequence>
<name>A0A061QX05_9CHLO</name>
<feature type="region of interest" description="Disordered" evidence="1">
    <location>
        <begin position="1"/>
        <end position="22"/>
    </location>
</feature>
<protein>
    <submittedName>
        <fullName evidence="2">Uncharacterized protein</fullName>
    </submittedName>
</protein>
<accession>A0A061QX05</accession>
<feature type="non-terminal residue" evidence="2">
    <location>
        <position position="74"/>
    </location>
</feature>
<organism evidence="2">
    <name type="scientific">Tetraselmis sp. GSL018</name>
    <dbReference type="NCBI Taxonomy" id="582737"/>
    <lineage>
        <taxon>Eukaryota</taxon>
        <taxon>Viridiplantae</taxon>
        <taxon>Chlorophyta</taxon>
        <taxon>core chlorophytes</taxon>
        <taxon>Chlorodendrophyceae</taxon>
        <taxon>Chlorodendrales</taxon>
        <taxon>Chlorodendraceae</taxon>
        <taxon>Tetraselmis</taxon>
    </lineage>
</organism>
<reference evidence="2" key="1">
    <citation type="submission" date="2014-05" db="EMBL/GenBank/DDBJ databases">
        <title>The transcriptome of the halophilic microalga Tetraselmis sp. GSL018 isolated from the Great Salt Lake, Utah.</title>
        <authorList>
            <person name="Jinkerson R.E."/>
            <person name="D'Adamo S."/>
            <person name="Posewitz M.C."/>
        </authorList>
    </citation>
    <scope>NUCLEOTIDE SEQUENCE</scope>
    <source>
        <strain evidence="2">GSL018</strain>
    </source>
</reference>
<dbReference type="EMBL" id="GBEZ01023927">
    <property type="protein sequence ID" value="JAC63004.1"/>
    <property type="molecule type" value="Transcribed_RNA"/>
</dbReference>
<proteinExistence type="predicted"/>
<dbReference type="AlphaFoldDB" id="A0A061QX05"/>
<evidence type="ECO:0000256" key="1">
    <source>
        <dbReference type="SAM" id="MobiDB-lite"/>
    </source>
</evidence>
<evidence type="ECO:0000313" key="2">
    <source>
        <dbReference type="EMBL" id="JAC63004.1"/>
    </source>
</evidence>
<gene>
    <name evidence="2" type="ORF">TSPGSL018_21733</name>
</gene>